<dbReference type="PANTHER" id="PTHR23301">
    <property type="entry name" value="CHITIN BINDING PERITROPHIN-A"/>
    <property type="match status" value="1"/>
</dbReference>
<evidence type="ECO:0000256" key="8">
    <source>
        <dbReference type="SAM" id="SignalP"/>
    </source>
</evidence>
<dbReference type="Proteomes" id="UP000494206">
    <property type="component" value="Unassembled WGS sequence"/>
</dbReference>
<dbReference type="PROSITE" id="PS50940">
    <property type="entry name" value="CHIT_BIND_II"/>
    <property type="match status" value="3"/>
</dbReference>
<dbReference type="EMBL" id="CADEPM010000005">
    <property type="protein sequence ID" value="CAB3406100.1"/>
    <property type="molecule type" value="Genomic_DNA"/>
</dbReference>
<feature type="chain" id="PRO_5035875199" description="Chitin-binding type-2 domain-containing protein" evidence="8">
    <location>
        <begin position="18"/>
        <end position="385"/>
    </location>
</feature>
<proteinExistence type="predicted"/>
<evidence type="ECO:0000256" key="1">
    <source>
        <dbReference type="ARBA" id="ARBA00022473"/>
    </source>
</evidence>
<feature type="compositionally biased region" description="Low complexity" evidence="7">
    <location>
        <begin position="36"/>
        <end position="51"/>
    </location>
</feature>
<dbReference type="Pfam" id="PF01607">
    <property type="entry name" value="CBM_14"/>
    <property type="match status" value="3"/>
</dbReference>
<dbReference type="InterPro" id="IPR051940">
    <property type="entry name" value="Chitin_bind-dev_reg"/>
</dbReference>
<feature type="compositionally biased region" description="Polar residues" evidence="7">
    <location>
        <begin position="57"/>
        <end position="66"/>
    </location>
</feature>
<feature type="compositionally biased region" description="Polar residues" evidence="7">
    <location>
        <begin position="219"/>
        <end position="228"/>
    </location>
</feature>
<keyword evidence="3 8" id="KW-0732">Signal</keyword>
<feature type="compositionally biased region" description="Low complexity" evidence="7">
    <location>
        <begin position="283"/>
        <end position="303"/>
    </location>
</feature>
<dbReference type="GO" id="GO:0005576">
    <property type="term" value="C:extracellular region"/>
    <property type="evidence" value="ECO:0007669"/>
    <property type="project" value="InterPro"/>
</dbReference>
<dbReference type="Gene3D" id="2.170.140.10">
    <property type="entry name" value="Chitin binding domain"/>
    <property type="match status" value="2"/>
</dbReference>
<evidence type="ECO:0000313" key="11">
    <source>
        <dbReference type="Proteomes" id="UP000494206"/>
    </source>
</evidence>
<accession>A0A8S1EWF6</accession>
<feature type="compositionally biased region" description="Low complexity" evidence="7">
    <location>
        <begin position="245"/>
        <end position="256"/>
    </location>
</feature>
<sequence length="385" mass="41291">MVPRTLILFILAVSALAEFSVPGIYENLTPDVPDYETGSGNYESGSGSGEEPGLDNGNDQDFSVDTDCSNKEDGLYQIAGCSTQFLTCSGGIARIMDCPANLIYDSRIEACEYPNNVPGCISTDAPETTTTTTTPEPETTTEVYVEPTTATDQPSTSPRAAEIRECQEDGFFSYGECSDHYTACSNGRSIPMMCPASLAFDEARQLCDYPLAVPECQGASGQLPSTDESSGDLPYDNGYGYEEPTSSTSADVSSTTEDVPYYPEETTTVQQDETTTEQVPVYPGETTEQELTYPEETTTTEQESGYPEETAPVVPVETISEPANDTPACAEGATEIAPCSDIYNNCVNGNESVFTCENGLKFSSNHGACAPESEIPACQNHEENY</sequence>
<dbReference type="GO" id="GO:0008061">
    <property type="term" value="F:chitin binding"/>
    <property type="evidence" value="ECO:0007669"/>
    <property type="project" value="UniProtKB-KW"/>
</dbReference>
<evidence type="ECO:0000256" key="3">
    <source>
        <dbReference type="ARBA" id="ARBA00022729"/>
    </source>
</evidence>
<feature type="region of interest" description="Disordered" evidence="7">
    <location>
        <begin position="218"/>
        <end position="258"/>
    </location>
</feature>
<feature type="domain" description="Chitin-binding type-2" evidence="9">
    <location>
        <begin position="326"/>
        <end position="380"/>
    </location>
</feature>
<dbReference type="FunFam" id="2.170.140.10:FF:000009">
    <property type="entry name" value="Chondroitin proteoglycan 1"/>
    <property type="match status" value="2"/>
</dbReference>
<gene>
    <name evidence="10" type="ORF">CBOVIS_LOCUS8217</name>
</gene>
<feature type="compositionally biased region" description="Low complexity" evidence="7">
    <location>
        <begin position="125"/>
        <end position="141"/>
    </location>
</feature>
<reference evidence="10 11" key="1">
    <citation type="submission" date="2020-04" db="EMBL/GenBank/DDBJ databases">
        <authorList>
            <person name="Laetsch R D."/>
            <person name="Stevens L."/>
            <person name="Kumar S."/>
            <person name="Blaxter L. M."/>
        </authorList>
    </citation>
    <scope>NUCLEOTIDE SEQUENCE [LARGE SCALE GENOMIC DNA]</scope>
</reference>
<dbReference type="SUPFAM" id="SSF57625">
    <property type="entry name" value="Invertebrate chitin-binding proteins"/>
    <property type="match status" value="3"/>
</dbReference>
<feature type="region of interest" description="Disordered" evidence="7">
    <location>
        <begin position="122"/>
        <end position="141"/>
    </location>
</feature>
<feature type="signal peptide" evidence="8">
    <location>
        <begin position="1"/>
        <end position="17"/>
    </location>
</feature>
<dbReference type="InterPro" id="IPR036508">
    <property type="entry name" value="Chitin-bd_dom_sf"/>
</dbReference>
<dbReference type="InterPro" id="IPR002557">
    <property type="entry name" value="Chitin-bd_dom"/>
</dbReference>
<keyword evidence="11" id="KW-1185">Reference proteome</keyword>
<comment type="caution">
    <text evidence="10">The sequence shown here is derived from an EMBL/GenBank/DDBJ whole genome shotgun (WGS) entry which is preliminary data.</text>
</comment>
<protein>
    <recommendedName>
        <fullName evidence="9">Chitin-binding type-2 domain-containing protein</fullName>
    </recommendedName>
</protein>
<evidence type="ECO:0000256" key="4">
    <source>
        <dbReference type="ARBA" id="ARBA00022737"/>
    </source>
</evidence>
<dbReference type="OrthoDB" id="5877064at2759"/>
<feature type="region of interest" description="Disordered" evidence="7">
    <location>
        <begin position="283"/>
        <end position="309"/>
    </location>
</feature>
<feature type="region of interest" description="Disordered" evidence="7">
    <location>
        <begin position="30"/>
        <end position="66"/>
    </location>
</feature>
<dbReference type="SMART" id="SM00494">
    <property type="entry name" value="ChtBD2"/>
    <property type="match status" value="3"/>
</dbReference>
<name>A0A8S1EWF6_9PELO</name>
<keyword evidence="2" id="KW-0147">Chitin-binding</keyword>
<keyword evidence="4" id="KW-0677">Repeat</keyword>
<evidence type="ECO:0000256" key="7">
    <source>
        <dbReference type="SAM" id="MobiDB-lite"/>
    </source>
</evidence>
<evidence type="ECO:0000256" key="2">
    <source>
        <dbReference type="ARBA" id="ARBA00022669"/>
    </source>
</evidence>
<evidence type="ECO:0000256" key="6">
    <source>
        <dbReference type="ARBA" id="ARBA00023180"/>
    </source>
</evidence>
<organism evidence="10 11">
    <name type="scientific">Caenorhabditis bovis</name>
    <dbReference type="NCBI Taxonomy" id="2654633"/>
    <lineage>
        <taxon>Eukaryota</taxon>
        <taxon>Metazoa</taxon>
        <taxon>Ecdysozoa</taxon>
        <taxon>Nematoda</taxon>
        <taxon>Chromadorea</taxon>
        <taxon>Rhabditida</taxon>
        <taxon>Rhabditina</taxon>
        <taxon>Rhabditomorpha</taxon>
        <taxon>Rhabditoidea</taxon>
        <taxon>Rhabditidae</taxon>
        <taxon>Peloderinae</taxon>
        <taxon>Caenorhabditis</taxon>
    </lineage>
</organism>
<dbReference type="PANTHER" id="PTHR23301:SF0">
    <property type="entry name" value="CHITIN-BINDING TYPE-2 DOMAIN-CONTAINING PROTEIN-RELATED"/>
    <property type="match status" value="1"/>
</dbReference>
<keyword evidence="5" id="KW-1015">Disulfide bond</keyword>
<evidence type="ECO:0000259" key="9">
    <source>
        <dbReference type="PROSITE" id="PS50940"/>
    </source>
</evidence>
<evidence type="ECO:0000256" key="5">
    <source>
        <dbReference type="ARBA" id="ARBA00023157"/>
    </source>
</evidence>
<feature type="domain" description="Chitin-binding type-2" evidence="9">
    <location>
        <begin position="163"/>
        <end position="218"/>
    </location>
</feature>
<feature type="domain" description="Chitin-binding type-2" evidence="9">
    <location>
        <begin position="65"/>
        <end position="122"/>
    </location>
</feature>
<evidence type="ECO:0000313" key="10">
    <source>
        <dbReference type="EMBL" id="CAB3406100.1"/>
    </source>
</evidence>
<keyword evidence="6" id="KW-0325">Glycoprotein</keyword>
<keyword evidence="1" id="KW-0217">Developmental protein</keyword>
<dbReference type="AlphaFoldDB" id="A0A8S1EWF6"/>